<dbReference type="InterPro" id="IPR052175">
    <property type="entry name" value="ComplexI-like_HydComp"/>
</dbReference>
<feature type="transmembrane region" description="Helical" evidence="8">
    <location>
        <begin position="113"/>
        <end position="131"/>
    </location>
</feature>
<keyword evidence="3 7" id="KW-0812">Transmembrane</keyword>
<evidence type="ECO:0000259" key="9">
    <source>
        <dbReference type="Pfam" id="PF00361"/>
    </source>
</evidence>
<evidence type="ECO:0000256" key="5">
    <source>
        <dbReference type="ARBA" id="ARBA00023002"/>
    </source>
</evidence>
<keyword evidence="6 8" id="KW-0472">Membrane</keyword>
<feature type="transmembrane region" description="Helical" evidence="8">
    <location>
        <begin position="385"/>
        <end position="402"/>
    </location>
</feature>
<reference evidence="10" key="1">
    <citation type="journal article" date="2014" name="Gene">
        <title>Genome-guided analysis of transformation efficiency and carbon dioxide assimilation by Moorella thermoacetica Y72.</title>
        <authorList>
            <person name="Tsukahara K."/>
            <person name="Kita A."/>
            <person name="Nakashimada Y."/>
            <person name="Hoshino T."/>
            <person name="Murakami K."/>
        </authorList>
    </citation>
    <scope>NUCLEOTIDE SEQUENCE [LARGE SCALE GENOMIC DNA]</scope>
    <source>
        <strain evidence="10">Y72</strain>
    </source>
</reference>
<dbReference type="PANTHER" id="PTHR42682">
    <property type="entry name" value="HYDROGENASE-4 COMPONENT F"/>
    <property type="match status" value="1"/>
</dbReference>
<name>A0A0S6U9L3_NEOTH</name>
<feature type="transmembrane region" description="Helical" evidence="8">
    <location>
        <begin position="472"/>
        <end position="495"/>
    </location>
</feature>
<feature type="transmembrane region" description="Helical" evidence="8">
    <location>
        <begin position="167"/>
        <end position="190"/>
    </location>
</feature>
<feature type="transmembrane region" description="Helical" evidence="8">
    <location>
        <begin position="654"/>
        <end position="673"/>
    </location>
</feature>
<dbReference type="Pfam" id="PF00361">
    <property type="entry name" value="Proton_antipo_M"/>
    <property type="match status" value="1"/>
</dbReference>
<keyword evidence="5" id="KW-0560">Oxidoreductase</keyword>
<dbReference type="NCBIfam" id="NF005086">
    <property type="entry name" value="PRK06521.1"/>
    <property type="match status" value="1"/>
</dbReference>
<feature type="transmembrane region" description="Helical" evidence="8">
    <location>
        <begin position="432"/>
        <end position="452"/>
    </location>
</feature>
<evidence type="ECO:0000256" key="2">
    <source>
        <dbReference type="ARBA" id="ARBA00022475"/>
    </source>
</evidence>
<feature type="transmembrane region" description="Helical" evidence="8">
    <location>
        <begin position="81"/>
        <end position="101"/>
    </location>
</feature>
<dbReference type="PRINTS" id="PR01437">
    <property type="entry name" value="NUOXDRDTASE4"/>
</dbReference>
<feature type="domain" description="NADH:quinone oxidoreductase/Mrp antiporter transmembrane" evidence="9">
    <location>
        <begin position="133"/>
        <end position="429"/>
    </location>
</feature>
<dbReference type="GO" id="GO:0016491">
    <property type="term" value="F:oxidoreductase activity"/>
    <property type="evidence" value="ECO:0007669"/>
    <property type="project" value="UniProtKB-KW"/>
</dbReference>
<comment type="subcellular location">
    <subcellularLocation>
        <location evidence="1">Cell membrane</location>
        <topology evidence="1">Multi-pass membrane protein</topology>
    </subcellularLocation>
    <subcellularLocation>
        <location evidence="7">Membrane</location>
        <topology evidence="7">Multi-pass membrane protein</topology>
    </subcellularLocation>
</comment>
<dbReference type="InterPro" id="IPR001750">
    <property type="entry name" value="ND/Mrp_TM"/>
</dbReference>
<dbReference type="AlphaFoldDB" id="A0A0S6U9L3"/>
<evidence type="ECO:0000256" key="1">
    <source>
        <dbReference type="ARBA" id="ARBA00004651"/>
    </source>
</evidence>
<dbReference type="GO" id="GO:0042773">
    <property type="term" value="P:ATP synthesis coupled electron transport"/>
    <property type="evidence" value="ECO:0007669"/>
    <property type="project" value="InterPro"/>
</dbReference>
<evidence type="ECO:0000256" key="3">
    <source>
        <dbReference type="ARBA" id="ARBA00022692"/>
    </source>
</evidence>
<feature type="transmembrane region" description="Helical" evidence="8">
    <location>
        <begin position="6"/>
        <end position="25"/>
    </location>
</feature>
<feature type="transmembrane region" description="Helical" evidence="8">
    <location>
        <begin position="533"/>
        <end position="552"/>
    </location>
</feature>
<evidence type="ECO:0000256" key="8">
    <source>
        <dbReference type="SAM" id="Phobius"/>
    </source>
</evidence>
<feature type="transmembrane region" description="Helical" evidence="8">
    <location>
        <begin position="37"/>
        <end position="61"/>
    </location>
</feature>
<sequence length="674" mass="71691">MMLTQQLLLLSVLLYVAGALASLALNRAGKIANYASGISALAAAGTGMASAVQVLAGGAAFTWEAAGFIPFAKFIIKVDPLSAFMLLVISLLTGATALYSLSYLDEYTGKGAGVMGFFNNLFIASMVLVVISGNAFYFLIFWELMTLASYFLVSFDQEDSEAVKAGFIYLFMAHAGTSLIMLAFILFFVYTGTFDFASFRGANLPVFTKSLIFLLAFLGFGAKAGIIPLHIWLPKAHPAAPSNASALMSGVMIKTAIYGILRVSVDFLGASVWWWGFIVLAFGAISAVLGVLYALGEHDIKRLLAYHSVENVGIILMGAGAGMIGIAAGQPVLGVLGILAGLYHLLNHAVFKGLLFLGAGSVIYRTHTKHMEELGGLARRMPWTALAFLVGAVAISAIPPLNGFVSEWFTYQSLFIASTSSILAVKVFAPLFVVMLALTGALAAMCFVKAYGVTFGGPCRSGHAREAREVPVPMLAGMAILAISCIILGVGAPVVAPYIGKVASALLGITAVQVSDGLLVFPANSMQAMLSTPLIAILLVSLATLPLLIVGIQGGFQAGRRIDAEPWACGYKYSPRMAYTATAFAQPLRVLFRPVYSLRTTLDGPGYTVASYFKGAVVYIASVESLWERYIYAPLARGTVYLGKKLQAFQIGNVRLYCLYIIITLVVLLLVTVR</sequence>
<accession>A0A0S6U9L3</accession>
<dbReference type="InterPro" id="IPR003918">
    <property type="entry name" value="NADH_UbQ_OxRdtase"/>
</dbReference>
<feature type="transmembrane region" description="Helical" evidence="8">
    <location>
        <begin position="210"/>
        <end position="232"/>
    </location>
</feature>
<keyword evidence="10" id="KW-0456">Lyase</keyword>
<dbReference type="GO" id="GO:0016829">
    <property type="term" value="F:lyase activity"/>
    <property type="evidence" value="ECO:0007669"/>
    <property type="project" value="UniProtKB-KW"/>
</dbReference>
<dbReference type="Proteomes" id="UP000063718">
    <property type="component" value="Unassembled WGS sequence"/>
</dbReference>
<dbReference type="GO" id="GO:0008137">
    <property type="term" value="F:NADH dehydrogenase (ubiquinone) activity"/>
    <property type="evidence" value="ECO:0007669"/>
    <property type="project" value="InterPro"/>
</dbReference>
<feature type="transmembrane region" description="Helical" evidence="8">
    <location>
        <begin position="315"/>
        <end position="339"/>
    </location>
</feature>
<evidence type="ECO:0000256" key="4">
    <source>
        <dbReference type="ARBA" id="ARBA00022989"/>
    </source>
</evidence>
<proteinExistence type="predicted"/>
<gene>
    <name evidence="10" type="ORF">MTY_0746</name>
</gene>
<dbReference type="GO" id="GO:0005886">
    <property type="term" value="C:plasma membrane"/>
    <property type="evidence" value="ECO:0007669"/>
    <property type="project" value="UniProtKB-SubCell"/>
</dbReference>
<dbReference type="PANTHER" id="PTHR42682:SF3">
    <property type="entry name" value="FORMATE HYDROGENLYASE SUBUNIT 3-RELATED"/>
    <property type="match status" value="1"/>
</dbReference>
<protein>
    <submittedName>
        <fullName evidence="10">Formate hydrogenlyase subunit 3/Multisubunit Na+/H+ antiporter, MnhD subunit</fullName>
    </submittedName>
</protein>
<organism evidence="10">
    <name type="scientific">Moorella thermoacetica Y72</name>
    <dbReference type="NCBI Taxonomy" id="1325331"/>
    <lineage>
        <taxon>Bacteria</taxon>
        <taxon>Bacillati</taxon>
        <taxon>Bacillota</taxon>
        <taxon>Clostridia</taxon>
        <taxon>Neomoorellales</taxon>
        <taxon>Neomoorellaceae</taxon>
        <taxon>Neomoorella</taxon>
    </lineage>
</organism>
<evidence type="ECO:0000256" key="7">
    <source>
        <dbReference type="RuleBase" id="RU000320"/>
    </source>
</evidence>
<evidence type="ECO:0000256" key="6">
    <source>
        <dbReference type="ARBA" id="ARBA00023136"/>
    </source>
</evidence>
<feature type="transmembrane region" description="Helical" evidence="8">
    <location>
        <begin position="273"/>
        <end position="295"/>
    </location>
</feature>
<evidence type="ECO:0000313" key="10">
    <source>
        <dbReference type="EMBL" id="GAF25413.1"/>
    </source>
</evidence>
<dbReference type="EMBL" id="DF238840">
    <property type="protein sequence ID" value="GAF25413.1"/>
    <property type="molecule type" value="Genomic_DNA"/>
</dbReference>
<feature type="transmembrane region" description="Helical" evidence="8">
    <location>
        <begin position="345"/>
        <end position="364"/>
    </location>
</feature>
<keyword evidence="4 8" id="KW-1133">Transmembrane helix</keyword>
<keyword evidence="2" id="KW-1003">Cell membrane</keyword>